<name>A0A5B7GBQ0_PORTR</name>
<feature type="region of interest" description="Disordered" evidence="1">
    <location>
        <begin position="1"/>
        <end position="24"/>
    </location>
</feature>
<evidence type="ECO:0000313" key="3">
    <source>
        <dbReference type="Proteomes" id="UP000324222"/>
    </source>
</evidence>
<feature type="compositionally biased region" description="Pro residues" evidence="1">
    <location>
        <begin position="67"/>
        <end position="78"/>
    </location>
</feature>
<keyword evidence="3" id="KW-1185">Reference proteome</keyword>
<dbReference type="Proteomes" id="UP000324222">
    <property type="component" value="Unassembled WGS sequence"/>
</dbReference>
<dbReference type="AlphaFoldDB" id="A0A5B7GBQ0"/>
<accession>A0A5B7GBQ0</accession>
<evidence type="ECO:0000256" key="1">
    <source>
        <dbReference type="SAM" id="MobiDB-lite"/>
    </source>
</evidence>
<feature type="region of interest" description="Disordered" evidence="1">
    <location>
        <begin position="36"/>
        <end position="90"/>
    </location>
</feature>
<evidence type="ECO:0000313" key="2">
    <source>
        <dbReference type="EMBL" id="MPC54548.1"/>
    </source>
</evidence>
<comment type="caution">
    <text evidence="2">The sequence shown here is derived from an EMBL/GenBank/DDBJ whole genome shotgun (WGS) entry which is preliminary data.</text>
</comment>
<gene>
    <name evidence="2" type="ORF">E2C01_048469</name>
</gene>
<reference evidence="2 3" key="1">
    <citation type="submission" date="2019-05" db="EMBL/GenBank/DDBJ databases">
        <title>Another draft genome of Portunus trituberculatus and its Hox gene families provides insights of decapod evolution.</title>
        <authorList>
            <person name="Jeong J.-H."/>
            <person name="Song I."/>
            <person name="Kim S."/>
            <person name="Choi T."/>
            <person name="Kim D."/>
            <person name="Ryu S."/>
            <person name="Kim W."/>
        </authorList>
    </citation>
    <scope>NUCLEOTIDE SEQUENCE [LARGE SCALE GENOMIC DNA]</scope>
    <source>
        <tissue evidence="2">Muscle</tissue>
    </source>
</reference>
<protein>
    <submittedName>
        <fullName evidence="2">Uncharacterized protein</fullName>
    </submittedName>
</protein>
<feature type="compositionally biased region" description="Basic residues" evidence="1">
    <location>
        <begin position="79"/>
        <end position="90"/>
    </location>
</feature>
<sequence>MYGIPYGPAASRPRFHAARGHDASRWWRSDKQAIHPKLESSSSVRPLPQKRFYVSRNVPHSSRAQPLNPPPLPASPPPSRRRRHTSNAQL</sequence>
<proteinExistence type="predicted"/>
<organism evidence="2 3">
    <name type="scientific">Portunus trituberculatus</name>
    <name type="common">Swimming crab</name>
    <name type="synonym">Neptunus trituberculatus</name>
    <dbReference type="NCBI Taxonomy" id="210409"/>
    <lineage>
        <taxon>Eukaryota</taxon>
        <taxon>Metazoa</taxon>
        <taxon>Ecdysozoa</taxon>
        <taxon>Arthropoda</taxon>
        <taxon>Crustacea</taxon>
        <taxon>Multicrustacea</taxon>
        <taxon>Malacostraca</taxon>
        <taxon>Eumalacostraca</taxon>
        <taxon>Eucarida</taxon>
        <taxon>Decapoda</taxon>
        <taxon>Pleocyemata</taxon>
        <taxon>Brachyura</taxon>
        <taxon>Eubrachyura</taxon>
        <taxon>Portunoidea</taxon>
        <taxon>Portunidae</taxon>
        <taxon>Portuninae</taxon>
        <taxon>Portunus</taxon>
    </lineage>
</organism>
<dbReference type="EMBL" id="VSRR010012440">
    <property type="protein sequence ID" value="MPC54548.1"/>
    <property type="molecule type" value="Genomic_DNA"/>
</dbReference>